<reference evidence="2" key="2">
    <citation type="submission" date="2023-06" db="EMBL/GenBank/DDBJ databases">
        <authorList>
            <consortium name="Lawrence Berkeley National Laboratory"/>
            <person name="Haridas S."/>
            <person name="Hensen N."/>
            <person name="Bonometti L."/>
            <person name="Westerberg I."/>
            <person name="Brannstrom I.O."/>
            <person name="Guillou S."/>
            <person name="Cros-Aarteil S."/>
            <person name="Calhoun S."/>
            <person name="Kuo A."/>
            <person name="Mondo S."/>
            <person name="Pangilinan J."/>
            <person name="Riley R."/>
            <person name="LaButti K."/>
            <person name="Andreopoulos B."/>
            <person name="Lipzen A."/>
            <person name="Chen C."/>
            <person name="Yanf M."/>
            <person name="Daum C."/>
            <person name="Ng V."/>
            <person name="Clum A."/>
            <person name="Steindorff A."/>
            <person name="Ohm R."/>
            <person name="Martin F."/>
            <person name="Silar P."/>
            <person name="Natvig D."/>
            <person name="Lalanne C."/>
            <person name="Gautier V."/>
            <person name="Ament-velasquez S.L."/>
            <person name="Kruys A."/>
            <person name="Hutchinson M.I."/>
            <person name="Powell A.J."/>
            <person name="Barry K."/>
            <person name="Miller A.N."/>
            <person name="Grigoriev I.V."/>
            <person name="Debuchy R."/>
            <person name="Gladieux P."/>
            <person name="Thoren M.H."/>
            <person name="Johannesson H."/>
        </authorList>
    </citation>
    <scope>NUCLEOTIDE SEQUENCE</scope>
    <source>
        <strain evidence="2">CBS 232.78</strain>
    </source>
</reference>
<organism evidence="2 3">
    <name type="scientific">Podospora didyma</name>
    <dbReference type="NCBI Taxonomy" id="330526"/>
    <lineage>
        <taxon>Eukaryota</taxon>
        <taxon>Fungi</taxon>
        <taxon>Dikarya</taxon>
        <taxon>Ascomycota</taxon>
        <taxon>Pezizomycotina</taxon>
        <taxon>Sordariomycetes</taxon>
        <taxon>Sordariomycetidae</taxon>
        <taxon>Sordariales</taxon>
        <taxon>Podosporaceae</taxon>
        <taxon>Podospora</taxon>
    </lineage>
</organism>
<evidence type="ECO:0000313" key="3">
    <source>
        <dbReference type="Proteomes" id="UP001285441"/>
    </source>
</evidence>
<evidence type="ECO:0000259" key="1">
    <source>
        <dbReference type="Pfam" id="PF09362"/>
    </source>
</evidence>
<feature type="domain" description="DUF1996" evidence="1">
    <location>
        <begin position="22"/>
        <end position="77"/>
    </location>
</feature>
<dbReference type="AlphaFoldDB" id="A0AAE0JYL7"/>
<comment type="caution">
    <text evidence="2">The sequence shown here is derived from an EMBL/GenBank/DDBJ whole genome shotgun (WGS) entry which is preliminary data.</text>
</comment>
<reference evidence="2" key="1">
    <citation type="journal article" date="2023" name="Mol. Phylogenet. Evol.">
        <title>Genome-scale phylogeny and comparative genomics of the fungal order Sordariales.</title>
        <authorList>
            <person name="Hensen N."/>
            <person name="Bonometti L."/>
            <person name="Westerberg I."/>
            <person name="Brannstrom I.O."/>
            <person name="Guillou S."/>
            <person name="Cros-Aarteil S."/>
            <person name="Calhoun S."/>
            <person name="Haridas S."/>
            <person name="Kuo A."/>
            <person name="Mondo S."/>
            <person name="Pangilinan J."/>
            <person name="Riley R."/>
            <person name="LaButti K."/>
            <person name="Andreopoulos B."/>
            <person name="Lipzen A."/>
            <person name="Chen C."/>
            <person name="Yan M."/>
            <person name="Daum C."/>
            <person name="Ng V."/>
            <person name="Clum A."/>
            <person name="Steindorff A."/>
            <person name="Ohm R.A."/>
            <person name="Martin F."/>
            <person name="Silar P."/>
            <person name="Natvig D.O."/>
            <person name="Lalanne C."/>
            <person name="Gautier V."/>
            <person name="Ament-Velasquez S.L."/>
            <person name="Kruys A."/>
            <person name="Hutchinson M.I."/>
            <person name="Powell A.J."/>
            <person name="Barry K."/>
            <person name="Miller A.N."/>
            <person name="Grigoriev I.V."/>
            <person name="Debuchy R."/>
            <person name="Gladieux P."/>
            <person name="Hiltunen Thoren M."/>
            <person name="Johannesson H."/>
        </authorList>
    </citation>
    <scope>NUCLEOTIDE SEQUENCE</scope>
    <source>
        <strain evidence="2">CBS 232.78</strain>
    </source>
</reference>
<dbReference type="InterPro" id="IPR018535">
    <property type="entry name" value="DUF1996"/>
</dbReference>
<dbReference type="Proteomes" id="UP001285441">
    <property type="component" value="Unassembled WGS sequence"/>
</dbReference>
<gene>
    <name evidence="2" type="ORF">B0H63DRAFT_371026</name>
</gene>
<feature type="non-terminal residue" evidence="2">
    <location>
        <position position="79"/>
    </location>
</feature>
<protein>
    <recommendedName>
        <fullName evidence="1">DUF1996 domain-containing protein</fullName>
    </recommendedName>
</protein>
<proteinExistence type="predicted"/>
<dbReference type="PANTHER" id="PTHR43662:SF11">
    <property type="entry name" value="WSC DOMAIN-CONTAINING PROTEIN"/>
    <property type="match status" value="1"/>
</dbReference>
<dbReference type="Pfam" id="PF09362">
    <property type="entry name" value="DUF1996"/>
    <property type="match status" value="1"/>
</dbReference>
<dbReference type="PANTHER" id="PTHR43662">
    <property type="match status" value="1"/>
</dbReference>
<sequence>DKRTFSGPSFHGKGTLTTCRADPIVYPGVPASHVHLIMGGSNFGLNTSGESLCQFSCTTARPKAELTAYWVPQLYFLDP</sequence>
<dbReference type="EMBL" id="JAULSW010000012">
    <property type="protein sequence ID" value="KAK3366407.1"/>
    <property type="molecule type" value="Genomic_DNA"/>
</dbReference>
<keyword evidence="3" id="KW-1185">Reference proteome</keyword>
<evidence type="ECO:0000313" key="2">
    <source>
        <dbReference type="EMBL" id="KAK3366407.1"/>
    </source>
</evidence>
<name>A0AAE0JYL7_9PEZI</name>
<accession>A0AAE0JYL7</accession>
<feature type="non-terminal residue" evidence="2">
    <location>
        <position position="1"/>
    </location>
</feature>